<dbReference type="RefSeq" id="WP_109651596.1">
    <property type="nucleotide sequence ID" value="NZ_JACWLN010000005.1"/>
</dbReference>
<protein>
    <submittedName>
        <fullName evidence="2">Uncharacterized protein</fullName>
    </submittedName>
</protein>
<reference evidence="2 3" key="1">
    <citation type="submission" date="2018-05" db="EMBL/GenBank/DDBJ databases">
        <title>Genomic Encyclopedia of Archaeal and Bacterial Type Strains, Phase II (KMG-II): from individual species to whole genera.</title>
        <authorList>
            <person name="Goeker M."/>
        </authorList>
    </citation>
    <scope>NUCLEOTIDE SEQUENCE [LARGE SCALE GENOMIC DNA]</scope>
    <source>
        <strain evidence="2 3">DSM 23514</strain>
    </source>
</reference>
<evidence type="ECO:0000313" key="4">
    <source>
        <dbReference type="Proteomes" id="UP000651837"/>
    </source>
</evidence>
<evidence type="ECO:0000313" key="3">
    <source>
        <dbReference type="Proteomes" id="UP000245667"/>
    </source>
</evidence>
<proteinExistence type="predicted"/>
<dbReference type="EMBL" id="QGGQ01000006">
    <property type="protein sequence ID" value="PWK22841.1"/>
    <property type="molecule type" value="Genomic_DNA"/>
</dbReference>
<evidence type="ECO:0000313" key="1">
    <source>
        <dbReference type="EMBL" id="MBD1261509.1"/>
    </source>
</evidence>
<sequence>MEKQSKLDFKKVKIWFESLPEKRKYEIHQATRMTYHSCSIEGNSLTENDTFNLIVQELYKQEVIDN</sequence>
<organism evidence="2 3">
    <name type="scientific">Maribacter polysiphoniae</name>
    <dbReference type="NCBI Taxonomy" id="429344"/>
    <lineage>
        <taxon>Bacteria</taxon>
        <taxon>Pseudomonadati</taxon>
        <taxon>Bacteroidota</taxon>
        <taxon>Flavobacteriia</taxon>
        <taxon>Flavobacteriales</taxon>
        <taxon>Flavobacteriaceae</taxon>
        <taxon>Maribacter</taxon>
    </lineage>
</organism>
<dbReference type="OrthoDB" id="9813719at2"/>
<gene>
    <name evidence="1" type="ORF">HZY62_12970</name>
    <name evidence="2" type="ORF">LX92_02779</name>
</gene>
<dbReference type="EMBL" id="JACWLN010000005">
    <property type="protein sequence ID" value="MBD1261509.1"/>
    <property type="molecule type" value="Genomic_DNA"/>
</dbReference>
<dbReference type="Proteomes" id="UP000651837">
    <property type="component" value="Unassembled WGS sequence"/>
</dbReference>
<keyword evidence="4" id="KW-1185">Reference proteome</keyword>
<comment type="caution">
    <text evidence="2">The sequence shown here is derived from an EMBL/GenBank/DDBJ whole genome shotgun (WGS) entry which is preliminary data.</text>
</comment>
<dbReference type="Proteomes" id="UP000245667">
    <property type="component" value="Unassembled WGS sequence"/>
</dbReference>
<dbReference type="AlphaFoldDB" id="A0A316DXK7"/>
<accession>A0A316DXK7</accession>
<evidence type="ECO:0000313" key="2">
    <source>
        <dbReference type="EMBL" id="PWK22841.1"/>
    </source>
</evidence>
<name>A0A316DXK7_9FLAO</name>
<reference evidence="1 4" key="2">
    <citation type="submission" date="2020-07" db="EMBL/GenBank/DDBJ databases">
        <title>The draft genome sequence of Maribacter polysiphoniae KCTC 22021.</title>
        <authorList>
            <person name="Mu L."/>
        </authorList>
    </citation>
    <scope>NUCLEOTIDE SEQUENCE [LARGE SCALE GENOMIC DNA]</scope>
    <source>
        <strain evidence="1 4">KCTC 22021</strain>
    </source>
</reference>